<sequence>MQALENFMMHEADEYNLYVQFLDPELRQAPILEPGRVAYLGESSNLPFLVDNGSNLAGVLHYQLPEYARDSRAKLAVMDKVEVKMLRQKGALSLPPGGVCDDLVESYFEWVAPVLPIIDRGRFMKQYRDPDNPPSLLLLQAIFLAASAVNSPGIIAVGKLFYKRAKALYDSGYENDRIVIIQALLLIGWYCERSRCNVEDVLYWNGLATTVALGAGMHRSAERATFTLADKRLWRRIWWTLFTRDRSTAILGQVVQIHSDDSDVEMVSEDDFVDLEYPPDVIHVQFFMHWVKLCILIDPLLSHRIGESPWIQFQNSGVAATRFELFLSTWLTTRPQTLRWEDSRYNFWSALLQRNYQASLSFLNSQHDSFSSMMET</sequence>
<keyword evidence="1" id="KW-0862">Zinc</keyword>
<dbReference type="PANTHER" id="PTHR47171:SF3">
    <property type="entry name" value="FARA-RELATED"/>
    <property type="match status" value="1"/>
</dbReference>
<reference evidence="7" key="1">
    <citation type="journal article" date="2019" name="Beilstein J. Org. Chem.">
        <title>Nanangenines: drimane sesquiterpenoids as the dominant metabolite cohort of a novel Australian fungus, Aspergillus nanangensis.</title>
        <authorList>
            <person name="Lacey H.J."/>
            <person name="Gilchrist C.L.M."/>
            <person name="Crombie A."/>
            <person name="Kalaitzis J.A."/>
            <person name="Vuong D."/>
            <person name="Rutledge P.J."/>
            <person name="Turner P."/>
            <person name="Pitt J.I."/>
            <person name="Lacey E."/>
            <person name="Chooi Y.H."/>
            <person name="Piggott A.M."/>
        </authorList>
    </citation>
    <scope>NUCLEOTIDE SEQUENCE</scope>
    <source>
        <strain evidence="7">MST-FP2251</strain>
    </source>
</reference>
<keyword evidence="3" id="KW-0238">DNA-binding</keyword>
<evidence type="ECO:0000256" key="2">
    <source>
        <dbReference type="ARBA" id="ARBA00023015"/>
    </source>
</evidence>
<evidence type="ECO:0000313" key="8">
    <source>
        <dbReference type="Proteomes" id="UP001194746"/>
    </source>
</evidence>
<feature type="domain" description="Xylanolytic transcriptional activator regulatory" evidence="6">
    <location>
        <begin position="201"/>
        <end position="272"/>
    </location>
</feature>
<dbReference type="PANTHER" id="PTHR47171">
    <property type="entry name" value="FARA-RELATED"/>
    <property type="match status" value="1"/>
</dbReference>
<name>A0AAD4GTP1_ASPNN</name>
<gene>
    <name evidence="7" type="primary">CTF1_2</name>
    <name evidence="7" type="ORF">FE257_007075</name>
</gene>
<dbReference type="EMBL" id="VCAU01000033">
    <property type="protein sequence ID" value="KAF9889769.1"/>
    <property type="molecule type" value="Genomic_DNA"/>
</dbReference>
<accession>A0AAD4GTP1</accession>
<evidence type="ECO:0000256" key="1">
    <source>
        <dbReference type="ARBA" id="ARBA00022833"/>
    </source>
</evidence>
<keyword evidence="4" id="KW-0804">Transcription</keyword>
<dbReference type="InterPro" id="IPR007219">
    <property type="entry name" value="XnlR_reg_dom"/>
</dbReference>
<dbReference type="GO" id="GO:0008270">
    <property type="term" value="F:zinc ion binding"/>
    <property type="evidence" value="ECO:0007669"/>
    <property type="project" value="InterPro"/>
</dbReference>
<dbReference type="GO" id="GO:0003677">
    <property type="term" value="F:DNA binding"/>
    <property type="evidence" value="ECO:0007669"/>
    <property type="project" value="UniProtKB-KW"/>
</dbReference>
<dbReference type="Proteomes" id="UP001194746">
    <property type="component" value="Unassembled WGS sequence"/>
</dbReference>
<dbReference type="SMART" id="SM00906">
    <property type="entry name" value="Fungal_trans"/>
    <property type="match status" value="1"/>
</dbReference>
<keyword evidence="5" id="KW-0539">Nucleus</keyword>
<organism evidence="7 8">
    <name type="scientific">Aspergillus nanangensis</name>
    <dbReference type="NCBI Taxonomy" id="2582783"/>
    <lineage>
        <taxon>Eukaryota</taxon>
        <taxon>Fungi</taxon>
        <taxon>Dikarya</taxon>
        <taxon>Ascomycota</taxon>
        <taxon>Pezizomycotina</taxon>
        <taxon>Eurotiomycetes</taxon>
        <taxon>Eurotiomycetidae</taxon>
        <taxon>Eurotiales</taxon>
        <taxon>Aspergillaceae</taxon>
        <taxon>Aspergillus</taxon>
        <taxon>Aspergillus subgen. Circumdati</taxon>
    </lineage>
</organism>
<dbReference type="InterPro" id="IPR052073">
    <property type="entry name" value="Amide_Lactam_Regulators"/>
</dbReference>
<dbReference type="Pfam" id="PF04082">
    <property type="entry name" value="Fungal_trans"/>
    <property type="match status" value="1"/>
</dbReference>
<evidence type="ECO:0000259" key="6">
    <source>
        <dbReference type="SMART" id="SM00906"/>
    </source>
</evidence>
<evidence type="ECO:0000256" key="3">
    <source>
        <dbReference type="ARBA" id="ARBA00023125"/>
    </source>
</evidence>
<comment type="caution">
    <text evidence="7">The sequence shown here is derived from an EMBL/GenBank/DDBJ whole genome shotgun (WGS) entry which is preliminary data.</text>
</comment>
<keyword evidence="8" id="KW-1185">Reference proteome</keyword>
<evidence type="ECO:0000256" key="4">
    <source>
        <dbReference type="ARBA" id="ARBA00023163"/>
    </source>
</evidence>
<evidence type="ECO:0000256" key="5">
    <source>
        <dbReference type="ARBA" id="ARBA00023242"/>
    </source>
</evidence>
<protein>
    <submittedName>
        <fullName evidence="7">Transcriptional activator of fatty acid utilization</fullName>
    </submittedName>
</protein>
<dbReference type="GO" id="GO:0006351">
    <property type="term" value="P:DNA-templated transcription"/>
    <property type="evidence" value="ECO:0007669"/>
    <property type="project" value="InterPro"/>
</dbReference>
<dbReference type="CDD" id="cd12148">
    <property type="entry name" value="fungal_TF_MHR"/>
    <property type="match status" value="1"/>
</dbReference>
<dbReference type="AlphaFoldDB" id="A0AAD4GTP1"/>
<reference evidence="7" key="2">
    <citation type="submission" date="2020-02" db="EMBL/GenBank/DDBJ databases">
        <authorList>
            <person name="Gilchrist C.L.M."/>
            <person name="Chooi Y.-H."/>
        </authorList>
    </citation>
    <scope>NUCLEOTIDE SEQUENCE</scope>
    <source>
        <strain evidence="7">MST-FP2251</strain>
    </source>
</reference>
<evidence type="ECO:0000313" key="7">
    <source>
        <dbReference type="EMBL" id="KAF9889769.1"/>
    </source>
</evidence>
<proteinExistence type="predicted"/>
<keyword evidence="2" id="KW-0805">Transcription regulation</keyword>